<evidence type="ECO:0000313" key="2">
    <source>
        <dbReference type="Proteomes" id="UP000559027"/>
    </source>
</evidence>
<evidence type="ECO:0000313" key="1">
    <source>
        <dbReference type="EMBL" id="KAF5361952.1"/>
    </source>
</evidence>
<protein>
    <submittedName>
        <fullName evidence="1">Uncharacterized protein</fullName>
    </submittedName>
</protein>
<reference evidence="1 2" key="1">
    <citation type="journal article" date="2020" name="ISME J.">
        <title>Uncovering the hidden diversity of litter-decomposition mechanisms in mushroom-forming fungi.</title>
        <authorList>
            <person name="Floudas D."/>
            <person name="Bentzer J."/>
            <person name="Ahren D."/>
            <person name="Johansson T."/>
            <person name="Persson P."/>
            <person name="Tunlid A."/>
        </authorList>
    </citation>
    <scope>NUCLEOTIDE SEQUENCE [LARGE SCALE GENOMIC DNA]</scope>
    <source>
        <strain evidence="1 2">CBS 146.42</strain>
    </source>
</reference>
<dbReference type="EMBL" id="JAACJO010000002">
    <property type="protein sequence ID" value="KAF5361952.1"/>
    <property type="molecule type" value="Genomic_DNA"/>
</dbReference>
<name>A0A8H5GBH2_9AGAR</name>
<sequence length="130" mass="13861">MIHSLPDLCSSSFIITPERFGILPAPLPLRDKHVRLFAQPQTDDSLHDSTLSAWTATSNPLDLTLGHLDLVIEDDSKAEVEDVNVCSANGLTKLPPVRSMLPGQAALVKSDTEAGWDTISADAAATATVN</sequence>
<proteinExistence type="predicted"/>
<dbReference type="AlphaFoldDB" id="A0A8H5GBH2"/>
<dbReference type="Proteomes" id="UP000559027">
    <property type="component" value="Unassembled WGS sequence"/>
</dbReference>
<accession>A0A8H5GBH2</accession>
<comment type="caution">
    <text evidence="1">The sequence shown here is derived from an EMBL/GenBank/DDBJ whole genome shotgun (WGS) entry which is preliminary data.</text>
</comment>
<organism evidence="1 2">
    <name type="scientific">Leucocoprinus leucothites</name>
    <dbReference type="NCBI Taxonomy" id="201217"/>
    <lineage>
        <taxon>Eukaryota</taxon>
        <taxon>Fungi</taxon>
        <taxon>Dikarya</taxon>
        <taxon>Basidiomycota</taxon>
        <taxon>Agaricomycotina</taxon>
        <taxon>Agaricomycetes</taxon>
        <taxon>Agaricomycetidae</taxon>
        <taxon>Agaricales</taxon>
        <taxon>Agaricineae</taxon>
        <taxon>Agaricaceae</taxon>
        <taxon>Leucocoprinus</taxon>
    </lineage>
</organism>
<gene>
    <name evidence="1" type="ORF">D9756_002788</name>
</gene>
<dbReference type="OrthoDB" id="10264848at2759"/>
<keyword evidence="2" id="KW-1185">Reference proteome</keyword>